<dbReference type="EMBL" id="CALTRL010005826">
    <property type="protein sequence ID" value="CAH7686975.1"/>
    <property type="molecule type" value="Genomic_DNA"/>
</dbReference>
<dbReference type="AlphaFoldDB" id="A0AAV0BLI6"/>
<dbReference type="Proteomes" id="UP001153365">
    <property type="component" value="Unassembled WGS sequence"/>
</dbReference>
<evidence type="ECO:0000313" key="2">
    <source>
        <dbReference type="Proteomes" id="UP001153365"/>
    </source>
</evidence>
<sequence length="225" mass="24504">MSRIQLLNLSTTTISAPKLSSSLDIPSSPYLNQKLYIQPHFQQQTFFSQPTNFPNGENNQSGRTAISVLSADVAAPALPTLFVLQKRQVVLEVEVITVVTVAPRVDKPDPVVVTVNVPPPTKTQISEGGWPIINPGSSAACWSNFACNSVCPNFQQNGWYAHCVDSGCSQCRCQIISSNMCTGVPWSNVTGTRNYGSYYGSANARLSRKIIFYILLLALTSVFLV</sequence>
<protein>
    <submittedName>
        <fullName evidence="1">Expressed protein</fullName>
    </submittedName>
</protein>
<organism evidence="1 2">
    <name type="scientific">Phakopsora pachyrhizi</name>
    <name type="common">Asian soybean rust disease fungus</name>
    <dbReference type="NCBI Taxonomy" id="170000"/>
    <lineage>
        <taxon>Eukaryota</taxon>
        <taxon>Fungi</taxon>
        <taxon>Dikarya</taxon>
        <taxon>Basidiomycota</taxon>
        <taxon>Pucciniomycotina</taxon>
        <taxon>Pucciniomycetes</taxon>
        <taxon>Pucciniales</taxon>
        <taxon>Phakopsoraceae</taxon>
        <taxon>Phakopsora</taxon>
    </lineage>
</organism>
<gene>
    <name evidence="1" type="ORF">PPACK8108_LOCUS21690</name>
</gene>
<proteinExistence type="predicted"/>
<keyword evidence="2" id="KW-1185">Reference proteome</keyword>
<reference evidence="1" key="1">
    <citation type="submission" date="2022-06" db="EMBL/GenBank/DDBJ databases">
        <authorList>
            <consortium name="SYNGENTA / RWTH Aachen University"/>
        </authorList>
    </citation>
    <scope>NUCLEOTIDE SEQUENCE</scope>
</reference>
<evidence type="ECO:0000313" key="1">
    <source>
        <dbReference type="EMBL" id="CAH7686975.1"/>
    </source>
</evidence>
<name>A0AAV0BLI6_PHAPC</name>
<comment type="caution">
    <text evidence="1">The sequence shown here is derived from an EMBL/GenBank/DDBJ whole genome shotgun (WGS) entry which is preliminary data.</text>
</comment>
<accession>A0AAV0BLI6</accession>